<dbReference type="Gene3D" id="3.80.10.10">
    <property type="entry name" value="Ribonuclease Inhibitor"/>
    <property type="match status" value="6"/>
</dbReference>
<dbReference type="GeneTree" id="ENSGT00940000160873"/>
<dbReference type="SUPFAM" id="SSF52047">
    <property type="entry name" value="RNI-like"/>
    <property type="match status" value="4"/>
</dbReference>
<dbReference type="PANTHER" id="PTHR45690:SF4">
    <property type="entry name" value="NACHT, LRR AND PYD DOMAINS-CONTAINING PROTEIN 10"/>
    <property type="match status" value="1"/>
</dbReference>
<dbReference type="SMART" id="SM00368">
    <property type="entry name" value="LRR_RI"/>
    <property type="match status" value="3"/>
</dbReference>
<dbReference type="InterPro" id="IPR050637">
    <property type="entry name" value="NLRP_innate_immun_reg"/>
</dbReference>
<reference evidence="1" key="2">
    <citation type="submission" date="2025-09" db="UniProtKB">
        <authorList>
            <consortium name="Ensembl"/>
        </authorList>
    </citation>
    <scope>IDENTIFICATION</scope>
</reference>
<reference evidence="1" key="1">
    <citation type="submission" date="2025-08" db="UniProtKB">
        <authorList>
            <consortium name="Ensembl"/>
        </authorList>
    </citation>
    <scope>IDENTIFICATION</scope>
</reference>
<dbReference type="InterPro" id="IPR032675">
    <property type="entry name" value="LRR_dom_sf"/>
</dbReference>
<dbReference type="AlphaFoldDB" id="A0A8C6VCT8"/>
<evidence type="ECO:0000313" key="2">
    <source>
        <dbReference type="Proteomes" id="UP000694559"/>
    </source>
</evidence>
<dbReference type="GO" id="GO:0005737">
    <property type="term" value="C:cytoplasm"/>
    <property type="evidence" value="ECO:0007669"/>
    <property type="project" value="TreeGrafter"/>
</dbReference>
<dbReference type="Proteomes" id="UP000694559">
    <property type="component" value="Unplaced"/>
</dbReference>
<dbReference type="GO" id="GO:0050729">
    <property type="term" value="P:positive regulation of inflammatory response"/>
    <property type="evidence" value="ECO:0007669"/>
    <property type="project" value="TreeGrafter"/>
</dbReference>
<dbReference type="OMA" id="NDETQFR"/>
<proteinExistence type="predicted"/>
<accession>A0A8C6VCT8</accession>
<sequence>MAEVFRKNQRLRILYLSLNNLDDQQMEELCEGLKYPECTIEMLQLSGEILSESSSRYVAEVFRKNQRLRVLCLDIQNIDDKTMEPLCDGLKHPKCTIETLELHGEIAKESTMRILTEVFRENQRLKNLCLALNNPDDRVMEVLSEGLKHPQCSIEMLELHGEIGKESTMSHLKAVFKENQRLKKLFLTLKNPDERAMEILCEGLKHPQCTLEILVLGGENAKESTMRPLTEVFRENQRLKNLCLALKNPDDRVMEVLSEGLKHPQCSIEMLQLHGEIGKESTMRHLTEVFTKNQRLKNLCLALKNPDERAMEILCEGLKHPQCTLEMLELGGENAKESTMRPLTEVFRENRRLTNLCLALKNPDDRVMEVLSEGLKHPQCSIEMLQLQGEIAKESNMSHLTEVFRENQRLKKLLLTLKNPDERAMEILCEGLKHPQCTLEILVLGGENAKESTMRPLTEVFRENRRLRNLCLSLKNPDERVMEVLVEGLKHPQCSIEKLELHGEIVKESTMSHLTEVFRDNQRLKKLFLTLNNPDERALEILCEGLKHPQCTLEMLVLGGEIAKESTMRPLTEVFRENQRLNNLCLALNNPDDRVMEVLSEGLKHPQCSIEMLELGGEIAKESTIRPLSEVFRENQRLKNLCLALNNPDDRVMEVLSEGLKHPQCSIEIIRLHGEIAKESTMRHLTEVFRENQRLKNLCLTLKNQDERAMEILCEGLKHPQCALEMLELGGENAKESTMRPLTEVFRENRRLRNLCLALKNPDDRVMEVLSEGLKHPQCSIEMLQLHGEIAKESTMRRLTEVFRENRRLKKLLLTLKNPDERAMEILCEGLKHPQCTLEMLLLGGENAKESTMRPLTEVFRENRRLRNLCLALKNPDDRVMEVLSEGLKHPQCSIQMLQLHGEIAKESTMMHLTEVFRENQRLKKLLLTLKNPDERAMEILCEGLKHPQCTLEMLVLGGENAKESTMRRLTEVFKENQRLKNLCLALKNPDDRVMEVLVEGLKHPRCSIEILEFSGESLSESCLRYLAEVFRGNQRLRQLELSLRNPDEKTMGPLYKGLKHPECNIETLHGTDRCSSIQNPRTKTLDSIVTEKKTFTEFEVVLSEEIQDLRQ</sequence>
<organism evidence="1 2">
    <name type="scientific">Naja naja</name>
    <name type="common">Indian cobra</name>
    <dbReference type="NCBI Taxonomy" id="35670"/>
    <lineage>
        <taxon>Eukaryota</taxon>
        <taxon>Metazoa</taxon>
        <taxon>Chordata</taxon>
        <taxon>Craniata</taxon>
        <taxon>Vertebrata</taxon>
        <taxon>Euteleostomi</taxon>
        <taxon>Lepidosauria</taxon>
        <taxon>Squamata</taxon>
        <taxon>Bifurcata</taxon>
        <taxon>Unidentata</taxon>
        <taxon>Episquamata</taxon>
        <taxon>Toxicofera</taxon>
        <taxon>Serpentes</taxon>
        <taxon>Colubroidea</taxon>
        <taxon>Elapidae</taxon>
        <taxon>Elapinae</taxon>
        <taxon>Naja</taxon>
    </lineage>
</organism>
<protein>
    <submittedName>
        <fullName evidence="1">Uncharacterized protein</fullName>
    </submittedName>
</protein>
<dbReference type="Pfam" id="PF15287">
    <property type="entry name" value="KRBA1"/>
    <property type="match status" value="8"/>
</dbReference>
<dbReference type="Ensembl" id="ENSNNAT00000003178.1">
    <property type="protein sequence ID" value="ENSNNAP00000003027.1"/>
    <property type="gene ID" value="ENSNNAG00000001975.1"/>
</dbReference>
<evidence type="ECO:0000313" key="1">
    <source>
        <dbReference type="Ensembl" id="ENSNNAP00000003027.1"/>
    </source>
</evidence>
<dbReference type="InterPro" id="IPR029317">
    <property type="entry name" value="KRBA1_rpt"/>
</dbReference>
<dbReference type="PANTHER" id="PTHR45690">
    <property type="entry name" value="NACHT, LRR AND PYD DOMAINS-CONTAINING PROTEIN 12"/>
    <property type="match status" value="1"/>
</dbReference>
<keyword evidence="2" id="KW-1185">Reference proteome</keyword>
<dbReference type="OrthoDB" id="120976at2759"/>
<name>A0A8C6VCT8_NAJNA</name>